<name>A0A3P8U7G5_AMPPE</name>
<dbReference type="InterPro" id="IPR000477">
    <property type="entry name" value="RT_dom"/>
</dbReference>
<dbReference type="PANTHER" id="PTHR33332">
    <property type="entry name" value="REVERSE TRANSCRIPTASE DOMAIN-CONTAINING PROTEIN"/>
    <property type="match status" value="1"/>
</dbReference>
<dbReference type="Ensembl" id="ENSAPET00000035389.1">
    <property type="protein sequence ID" value="ENSAPEP00000034495.1"/>
    <property type="gene ID" value="ENSAPEG00000024502.1"/>
</dbReference>
<protein>
    <recommendedName>
        <fullName evidence="1">Reverse transcriptase domain-containing protein</fullName>
    </recommendedName>
</protein>
<keyword evidence="3" id="KW-1185">Reference proteome</keyword>
<evidence type="ECO:0000259" key="1">
    <source>
        <dbReference type="PROSITE" id="PS50878"/>
    </source>
</evidence>
<dbReference type="AlphaFoldDB" id="A0A3P8U7G5"/>
<feature type="domain" description="Reverse transcriptase" evidence="1">
    <location>
        <begin position="1"/>
        <end position="172"/>
    </location>
</feature>
<accession>A0A3P8U7G5</accession>
<dbReference type="OMA" id="RHTHITP"/>
<dbReference type="Proteomes" id="UP000265080">
    <property type="component" value="Chromosome 21"/>
</dbReference>
<sequence length="367" mass="41422">MLDLTAAFNTVDHSILISRLARHVGLQGSVLQWFSSYLMDRTFAVMLDDHSSLPASLSSGVPQESILGPVLFSLYMLPLGAIIAKHNLSFHLYADDIQLYLPVLPNAASALDSLHSCLSDIKHWLAQNFLHLNENQTEYILFAPSDLHLNILSGSSLSFPVSNTVKNLGVIFDSELRFDRQIVSIVKASFFQLRLLTKVKPFLSKCDLEKAIHTFISSCIDYCNALYFGATQSSLRRLQLVQNAAAHLLTRTSRHTHITPILSALHWLPVHHCIEFKILTFVFKALHGLAPLYISELLTIHRPSRALRSSTQMVLDVPRSRYKQWGDRCFAVAAPTLALPLELRVITNLQLFKSRLKTYLFRRAFES</sequence>
<reference evidence="2 3" key="1">
    <citation type="submission" date="2018-03" db="EMBL/GenBank/DDBJ databases">
        <title>Finding Nemo's genes: A chromosome-scale reference assembly of the genome of the orange clownfish Amphiprion percula.</title>
        <authorList>
            <person name="Lehmann R."/>
        </authorList>
    </citation>
    <scope>NUCLEOTIDE SEQUENCE</scope>
</reference>
<reference evidence="2" key="2">
    <citation type="submission" date="2025-08" db="UniProtKB">
        <authorList>
            <consortium name="Ensembl"/>
        </authorList>
    </citation>
    <scope>IDENTIFICATION</scope>
</reference>
<proteinExistence type="predicted"/>
<dbReference type="PROSITE" id="PS50878">
    <property type="entry name" value="RT_POL"/>
    <property type="match status" value="1"/>
</dbReference>
<dbReference type="Pfam" id="PF00078">
    <property type="entry name" value="RVT_1"/>
    <property type="match status" value="1"/>
</dbReference>
<evidence type="ECO:0000313" key="3">
    <source>
        <dbReference type="Proteomes" id="UP000265080"/>
    </source>
</evidence>
<dbReference type="GeneTree" id="ENSGT01150000286909"/>
<evidence type="ECO:0000313" key="2">
    <source>
        <dbReference type="Ensembl" id="ENSAPEP00000034495.1"/>
    </source>
</evidence>
<organism evidence="2 3">
    <name type="scientific">Amphiprion percula</name>
    <name type="common">Orange clownfish</name>
    <name type="synonym">Lutjanus percula</name>
    <dbReference type="NCBI Taxonomy" id="161767"/>
    <lineage>
        <taxon>Eukaryota</taxon>
        <taxon>Metazoa</taxon>
        <taxon>Chordata</taxon>
        <taxon>Craniata</taxon>
        <taxon>Vertebrata</taxon>
        <taxon>Euteleostomi</taxon>
        <taxon>Actinopterygii</taxon>
        <taxon>Neopterygii</taxon>
        <taxon>Teleostei</taxon>
        <taxon>Neoteleostei</taxon>
        <taxon>Acanthomorphata</taxon>
        <taxon>Ovalentaria</taxon>
        <taxon>Pomacentridae</taxon>
        <taxon>Amphiprion</taxon>
    </lineage>
</organism>
<reference evidence="2" key="3">
    <citation type="submission" date="2025-09" db="UniProtKB">
        <authorList>
            <consortium name="Ensembl"/>
        </authorList>
    </citation>
    <scope>IDENTIFICATION</scope>
</reference>